<protein>
    <submittedName>
        <fullName evidence="1">Uncharacterized protein</fullName>
    </submittedName>
</protein>
<dbReference type="Proteomes" id="UP000538507">
    <property type="component" value="Unassembled WGS sequence"/>
</dbReference>
<dbReference type="EMBL" id="JACIGO010000002">
    <property type="protein sequence ID" value="MBB4289721.1"/>
    <property type="molecule type" value="Genomic_DNA"/>
</dbReference>
<dbReference type="AlphaFoldDB" id="A0AAE2SVM1"/>
<proteinExistence type="predicted"/>
<comment type="caution">
    <text evidence="1">The sequence shown here is derived from an EMBL/GenBank/DDBJ whole genome shotgun (WGS) entry which is preliminary data.</text>
</comment>
<name>A0AAE2SVM1_RHILE</name>
<accession>A0AAE2SVM1</accession>
<sequence length="60" mass="6755">MQRPAEVAYDIYPLLYDEFQRLGNHAKVQALHLDICRGFSGNYIVPEQQSGFGSQPASAR</sequence>
<evidence type="ECO:0000313" key="2">
    <source>
        <dbReference type="Proteomes" id="UP000538507"/>
    </source>
</evidence>
<organism evidence="1 2">
    <name type="scientific">Rhizobium leguminosarum</name>
    <dbReference type="NCBI Taxonomy" id="384"/>
    <lineage>
        <taxon>Bacteria</taxon>
        <taxon>Pseudomonadati</taxon>
        <taxon>Pseudomonadota</taxon>
        <taxon>Alphaproteobacteria</taxon>
        <taxon>Hyphomicrobiales</taxon>
        <taxon>Rhizobiaceae</taxon>
        <taxon>Rhizobium/Agrobacterium group</taxon>
        <taxon>Rhizobium</taxon>
    </lineage>
</organism>
<evidence type="ECO:0000313" key="1">
    <source>
        <dbReference type="EMBL" id="MBB4289721.1"/>
    </source>
</evidence>
<reference evidence="1 2" key="1">
    <citation type="submission" date="2020-08" db="EMBL/GenBank/DDBJ databases">
        <title>Genomic Encyclopedia of Type Strains, Phase IV (KMG-V): Genome sequencing to study the core and pangenomes of soil and plant-associated prokaryotes.</title>
        <authorList>
            <person name="Whitman W."/>
        </authorList>
    </citation>
    <scope>NUCLEOTIDE SEQUENCE [LARGE SCALE GENOMIC DNA]</scope>
    <source>
        <strain evidence="1 2">SEMIA 415</strain>
    </source>
</reference>
<gene>
    <name evidence="1" type="ORF">GGE16_001761</name>
</gene>